<dbReference type="InterPro" id="IPR012296">
    <property type="entry name" value="Nuclease_put_TT1808"/>
</dbReference>
<sequence length="127" mass="14199">MKESDYQPLTPEQQQSIKGKSAILEVPSLLVVEVVSADSVSPALKTGFPSQGTGEPERVKRDYKKKPLEYAAFKIPEYWIVDPIKNKVTVHVLIDNQYETSVFTGNQQIVSDTFCELTLTVERLLAA</sequence>
<proteinExistence type="predicted"/>
<dbReference type="EMBL" id="ANNX02000051">
    <property type="protein sequence ID" value="KYC35372.1"/>
    <property type="molecule type" value="Genomic_DNA"/>
</dbReference>
<dbReference type="InterPro" id="IPR008538">
    <property type="entry name" value="Uma2"/>
</dbReference>
<dbReference type="CDD" id="cd06260">
    <property type="entry name" value="DUF820-like"/>
    <property type="match status" value="1"/>
</dbReference>
<dbReference type="PANTHER" id="PTHR35400">
    <property type="entry name" value="SLR1083 PROTEIN"/>
    <property type="match status" value="1"/>
</dbReference>
<accession>A0A139WSG1</accession>
<name>A0A139WSG1_9CYAN</name>
<dbReference type="STRING" id="128403.WA1_05980"/>
<comment type="caution">
    <text evidence="2">The sequence shown here is derived from an EMBL/GenBank/DDBJ whole genome shotgun (WGS) entry which is preliminary data.</text>
</comment>
<protein>
    <recommendedName>
        <fullName evidence="1">Putative restriction endonuclease domain-containing protein</fullName>
    </recommendedName>
</protein>
<reference evidence="2 3" key="1">
    <citation type="journal article" date="2013" name="Genome Biol. Evol.">
        <title>Genomes of Stigonematalean cyanobacteria (subsection V) and the evolution of oxygenic photosynthesis from prokaryotes to plastids.</title>
        <authorList>
            <person name="Dagan T."/>
            <person name="Roettger M."/>
            <person name="Stucken K."/>
            <person name="Landan G."/>
            <person name="Koch R."/>
            <person name="Major P."/>
            <person name="Gould S.B."/>
            <person name="Goremykin V.V."/>
            <person name="Rippka R."/>
            <person name="Tandeau de Marsac N."/>
            <person name="Gugger M."/>
            <person name="Lockhart P.J."/>
            <person name="Allen J.F."/>
            <person name="Brune I."/>
            <person name="Maus I."/>
            <person name="Puhler A."/>
            <person name="Martin W.F."/>
        </authorList>
    </citation>
    <scope>NUCLEOTIDE SEQUENCE [LARGE SCALE GENOMIC DNA]</scope>
    <source>
        <strain evidence="2 3">PCC 7110</strain>
    </source>
</reference>
<evidence type="ECO:0000313" key="2">
    <source>
        <dbReference type="EMBL" id="KYC35372.1"/>
    </source>
</evidence>
<dbReference type="RefSeq" id="WP_017748114.1">
    <property type="nucleotide sequence ID" value="NZ_KQ976354.1"/>
</dbReference>
<gene>
    <name evidence="2" type="ORF">WA1_05980</name>
</gene>
<dbReference type="AlphaFoldDB" id="A0A139WSG1"/>
<dbReference type="Gene3D" id="3.90.1570.10">
    <property type="entry name" value="tt1808, chain A"/>
    <property type="match status" value="1"/>
</dbReference>
<dbReference type="Pfam" id="PF05685">
    <property type="entry name" value="Uma2"/>
    <property type="match status" value="1"/>
</dbReference>
<evidence type="ECO:0000313" key="3">
    <source>
        <dbReference type="Proteomes" id="UP000076925"/>
    </source>
</evidence>
<evidence type="ECO:0000259" key="1">
    <source>
        <dbReference type="Pfam" id="PF05685"/>
    </source>
</evidence>
<dbReference type="SUPFAM" id="SSF52980">
    <property type="entry name" value="Restriction endonuclease-like"/>
    <property type="match status" value="1"/>
</dbReference>
<organism evidence="2 3">
    <name type="scientific">Scytonema hofmannii PCC 7110</name>
    <dbReference type="NCBI Taxonomy" id="128403"/>
    <lineage>
        <taxon>Bacteria</taxon>
        <taxon>Bacillati</taxon>
        <taxon>Cyanobacteriota</taxon>
        <taxon>Cyanophyceae</taxon>
        <taxon>Nostocales</taxon>
        <taxon>Scytonemataceae</taxon>
        <taxon>Scytonema</taxon>
    </lineage>
</organism>
<dbReference type="Proteomes" id="UP000076925">
    <property type="component" value="Unassembled WGS sequence"/>
</dbReference>
<dbReference type="InterPro" id="IPR011335">
    <property type="entry name" value="Restrct_endonuc-II-like"/>
</dbReference>
<dbReference type="PANTHER" id="PTHR35400:SF3">
    <property type="entry name" value="SLL1072 PROTEIN"/>
    <property type="match status" value="1"/>
</dbReference>
<keyword evidence="3" id="KW-1185">Reference proteome</keyword>
<feature type="domain" description="Putative restriction endonuclease" evidence="1">
    <location>
        <begin position="29"/>
        <end position="122"/>
    </location>
</feature>
<dbReference type="OrthoDB" id="428427at2"/>